<reference evidence="1" key="1">
    <citation type="submission" date="2016-02" db="EMBL/GenBank/DDBJ databases">
        <title>WGS assembly of Manihot esculenta.</title>
        <authorList>
            <person name="Bredeson J.V."/>
            <person name="Prochnik S.E."/>
            <person name="Lyons J.B."/>
            <person name="Schmutz J."/>
            <person name="Grimwood J."/>
            <person name="Vrebalov J."/>
            <person name="Bart R.S."/>
            <person name="Amuge T."/>
            <person name="Ferguson M.E."/>
            <person name="Green R."/>
            <person name="Putnam N."/>
            <person name="Stites J."/>
            <person name="Rounsley S."/>
            <person name="Rokhsar D.S."/>
        </authorList>
    </citation>
    <scope>NUCLEOTIDE SEQUENCE [LARGE SCALE GENOMIC DNA]</scope>
    <source>
        <tissue evidence="1">Leaf</tissue>
    </source>
</reference>
<proteinExistence type="predicted"/>
<evidence type="ECO:0000313" key="1">
    <source>
        <dbReference type="EMBL" id="OAY45606.1"/>
    </source>
</evidence>
<gene>
    <name evidence="1" type="ORF">MANES_07G075800</name>
</gene>
<accession>A0A2C9VJE7</accession>
<sequence length="77" mass="9540">MEELQRANWKRLDLPRRSKLETTDEELQRLWTKDVPRRGWTLEKWMRLLPTCRQRAAGLLLRFLFSLIWGERKIKKF</sequence>
<dbReference type="EMBL" id="CM004393">
    <property type="protein sequence ID" value="OAY45606.1"/>
    <property type="molecule type" value="Genomic_DNA"/>
</dbReference>
<dbReference type="AlphaFoldDB" id="A0A2C9VJE7"/>
<protein>
    <submittedName>
        <fullName evidence="1">Uncharacterized protein</fullName>
    </submittedName>
</protein>
<organism evidence="1">
    <name type="scientific">Manihot esculenta</name>
    <name type="common">Cassava</name>
    <name type="synonym">Jatropha manihot</name>
    <dbReference type="NCBI Taxonomy" id="3983"/>
    <lineage>
        <taxon>Eukaryota</taxon>
        <taxon>Viridiplantae</taxon>
        <taxon>Streptophyta</taxon>
        <taxon>Embryophyta</taxon>
        <taxon>Tracheophyta</taxon>
        <taxon>Spermatophyta</taxon>
        <taxon>Magnoliopsida</taxon>
        <taxon>eudicotyledons</taxon>
        <taxon>Gunneridae</taxon>
        <taxon>Pentapetalae</taxon>
        <taxon>rosids</taxon>
        <taxon>fabids</taxon>
        <taxon>Malpighiales</taxon>
        <taxon>Euphorbiaceae</taxon>
        <taxon>Crotonoideae</taxon>
        <taxon>Manihoteae</taxon>
        <taxon>Manihot</taxon>
    </lineage>
</organism>
<name>A0A2C9VJE7_MANES</name>